<keyword evidence="2" id="KW-1133">Transmembrane helix</keyword>
<sequence>MQQVRKGPATAPDERRGSQGLATRCKKPVLEASAKPAAPNASGKANSKELILQEFAEFQVIRFLNCYILPKSIRSINSFGTNDLKSSTKTIFLLFLYLFWISQNASSTLLTIVNIIIQIIVCQSISTECLRTSTECLQGREEYRKISVVHEKMRSNGGWRNATK</sequence>
<dbReference type="AlphaFoldDB" id="A0A1Q9JJA5"/>
<comment type="caution">
    <text evidence="3">The sequence shown here is derived from an EMBL/GenBank/DDBJ whole genome shotgun (WGS) entry which is preliminary data.</text>
</comment>
<proteinExistence type="predicted"/>
<dbReference type="Proteomes" id="UP000187404">
    <property type="component" value="Unassembled WGS sequence"/>
</dbReference>
<keyword evidence="2" id="KW-0472">Membrane</keyword>
<dbReference type="EMBL" id="MJIE01000001">
    <property type="protein sequence ID" value="OLR56290.1"/>
    <property type="molecule type" value="Genomic_DNA"/>
</dbReference>
<evidence type="ECO:0000256" key="2">
    <source>
        <dbReference type="SAM" id="Phobius"/>
    </source>
</evidence>
<organism evidence="3 4">
    <name type="scientific">Hornefia porci</name>
    <dbReference type="NCBI Taxonomy" id="2652292"/>
    <lineage>
        <taxon>Bacteria</taxon>
        <taxon>Bacillati</taxon>
        <taxon>Bacillota</taxon>
        <taxon>Clostridia</taxon>
        <taxon>Peptostreptococcales</taxon>
        <taxon>Anaerovoracaceae</taxon>
        <taxon>Hornefia</taxon>
    </lineage>
</organism>
<protein>
    <submittedName>
        <fullName evidence="3">Uncharacterized protein</fullName>
    </submittedName>
</protein>
<keyword evidence="2" id="KW-0812">Transmembrane</keyword>
<reference evidence="3 4" key="1">
    <citation type="journal article" date="2016" name="Appl. Environ. Microbiol.">
        <title>Function and Phylogeny of Bacterial Butyryl Coenzyme A:Acetate Transferases and Their Diversity in the Proximal Colon of Swine.</title>
        <authorList>
            <person name="Trachsel J."/>
            <person name="Bayles D.O."/>
            <person name="Looft T."/>
            <person name="Levine U.Y."/>
            <person name="Allen H.K."/>
        </authorList>
    </citation>
    <scope>NUCLEOTIDE SEQUENCE [LARGE SCALE GENOMIC DNA]</scope>
    <source>
        <strain evidence="3 4">68-3-10</strain>
    </source>
</reference>
<evidence type="ECO:0000313" key="4">
    <source>
        <dbReference type="Proteomes" id="UP000187404"/>
    </source>
</evidence>
<feature type="transmembrane region" description="Helical" evidence="2">
    <location>
        <begin position="94"/>
        <end position="121"/>
    </location>
</feature>
<gene>
    <name evidence="3" type="ORF">BHK98_09555</name>
</gene>
<accession>A0A1Q9JJA5</accession>
<evidence type="ECO:0000256" key="1">
    <source>
        <dbReference type="SAM" id="MobiDB-lite"/>
    </source>
</evidence>
<feature type="region of interest" description="Disordered" evidence="1">
    <location>
        <begin position="1"/>
        <end position="25"/>
    </location>
</feature>
<keyword evidence="4" id="KW-1185">Reference proteome</keyword>
<name>A0A1Q9JJA5_9FIRM</name>
<evidence type="ECO:0000313" key="3">
    <source>
        <dbReference type="EMBL" id="OLR56290.1"/>
    </source>
</evidence>